<proteinExistence type="predicted"/>
<name>A0ACC0XNF7_9ROSI</name>
<evidence type="ECO:0000313" key="1">
    <source>
        <dbReference type="EMBL" id="KAJ0019941.1"/>
    </source>
</evidence>
<sequence>MNPSRFAENISGVSNSSSNNANLSSNSSSISRSSNLSRPRLHKMRKQFNSESFKVPGASGSGFGSGSNPFPVGTNRFGYEPGGGSSSNVFVFGTRKNDLGNNVVDEMRKLQIGSEKEGVNKTNDGFVFGSNASSDYKSVGFDEMEVEEAMRKLNIDSAENAKSSENDKGEFVFKSGSNVGGLGGKDTESGLEIELQKKLSVKEGGEVDGKKFVFSSSKERSFSFAAKELHDQMKNLNLSSKNEIDAKINENILSNEMGRKLNIGNATSDSAGPTDMGRMTSGIFVNDKQDGNMGDNEFNNLGKAVRTEFTFQAAMEGKDARGGHVSVDQPKDDARASETGSSSSSFSSSGVHFLSVDNASKVFGTDRLDKKNEFSFTSTQDGLGTPFVEFKTPLPKANLFSGVDRTLEFGAKREFVRDMKAKKKRGKLRQPTPVHLRHGQSFVSRESVSQENPEPSESYSPMDISTYQETLADTLCSRETSVASDESFSLDNDASTDSRPAVSDVSIDKDLLVATQHMDINEGDVSSRETKEEHSDRGVSAVGTPEDSISGAETESFKSANEEIDFHIDGFVKSAETEASSSSNIEREDSDGRMQFSFPSRQEEQSGSNFTFAASSAGQSHLSASRRHLKKKNSIKIGHDSFNSTSNAKIPHASTSVQFSPFSGASQLLSARQGEKGDQFSLRLRVGHNSEVVRGQEIKQEPSLSSAATIADQEACEKWRLRGNQAYTNGHLSKAEDCYTQGINCVSKSENSRSCLRALMLCYSNRAATRMSLGRMRDALEDCMLAVAIDPNFLRVQGRAANCYLALGELEDASLYFKKCLLSGSDICVDRKIAVEASDGLRKAQKVSECMQRSAEHLQNKTLNDAESALAVIDEALLISSYSEKLLEMKAEALFMLRKYEEVIQLCEQTFDSAEKNSPTFNADSQLANLDRFEPSKDFRLWRCRLIFKSYFNLGRLEEAVASLEKQEKLGNGGKPLESSIPLVATVRELLRHKVAGNEAFQAGRHSEAVEHYTAALSCTVESRPFAAICFCNRAAAYKALGNITDAIADCSLSIALDGNYIKAISRRATLYEMIRDYWQAASDLQRLIALLTKQEEKSNQSCDRSTNYANDLRQARLRLTAIEEEARKDIPLDMYLILGVEPSASASDIRKAYRKAALRHHPDKAGQSLVRSDNGDDGLWKEIGAEVHNDADRLFKMIGEAYAVLSDPTKVSLHPFLIIHSYVTNFHVLYLLLPCSDFFCVFWGFAPSYALKGILSSPGRSVRSRYDLEEEMRNAQKKRNGSNTSRTTTDAQNYPYERSSSRRQWREVWRSYANSPTKRWMRNLLNYQQSAHYPNQEMLSWEMISPTVQELVAM</sequence>
<evidence type="ECO:0000313" key="2">
    <source>
        <dbReference type="Proteomes" id="UP001163603"/>
    </source>
</evidence>
<organism evidence="1 2">
    <name type="scientific">Pistacia integerrima</name>
    <dbReference type="NCBI Taxonomy" id="434235"/>
    <lineage>
        <taxon>Eukaryota</taxon>
        <taxon>Viridiplantae</taxon>
        <taxon>Streptophyta</taxon>
        <taxon>Embryophyta</taxon>
        <taxon>Tracheophyta</taxon>
        <taxon>Spermatophyta</taxon>
        <taxon>Magnoliopsida</taxon>
        <taxon>eudicotyledons</taxon>
        <taxon>Gunneridae</taxon>
        <taxon>Pentapetalae</taxon>
        <taxon>rosids</taxon>
        <taxon>malvids</taxon>
        <taxon>Sapindales</taxon>
        <taxon>Anacardiaceae</taxon>
        <taxon>Pistacia</taxon>
    </lineage>
</organism>
<keyword evidence="2" id="KW-1185">Reference proteome</keyword>
<dbReference type="Proteomes" id="UP001163603">
    <property type="component" value="Chromosome 11"/>
</dbReference>
<gene>
    <name evidence="1" type="ORF">Pint_30988</name>
</gene>
<dbReference type="EMBL" id="CM047746">
    <property type="protein sequence ID" value="KAJ0019941.1"/>
    <property type="molecule type" value="Genomic_DNA"/>
</dbReference>
<protein>
    <submittedName>
        <fullName evidence="1">Uncharacterized protein</fullName>
    </submittedName>
</protein>
<accession>A0ACC0XNF7</accession>
<reference evidence="2" key="1">
    <citation type="journal article" date="2023" name="G3 (Bethesda)">
        <title>Genome assembly and association tests identify interacting loci associated with vigor, precocity, and sex in interspecific pistachio rootstocks.</title>
        <authorList>
            <person name="Palmer W."/>
            <person name="Jacygrad E."/>
            <person name="Sagayaradj S."/>
            <person name="Cavanaugh K."/>
            <person name="Han R."/>
            <person name="Bertier L."/>
            <person name="Beede B."/>
            <person name="Kafkas S."/>
            <person name="Golino D."/>
            <person name="Preece J."/>
            <person name="Michelmore R."/>
        </authorList>
    </citation>
    <scope>NUCLEOTIDE SEQUENCE [LARGE SCALE GENOMIC DNA]</scope>
</reference>
<comment type="caution">
    <text evidence="1">The sequence shown here is derived from an EMBL/GenBank/DDBJ whole genome shotgun (WGS) entry which is preliminary data.</text>
</comment>